<keyword evidence="2" id="KW-1185">Reference proteome</keyword>
<protein>
    <submittedName>
        <fullName evidence="1">Uncharacterized protein</fullName>
    </submittedName>
</protein>
<reference evidence="1 2" key="1">
    <citation type="submission" date="2015-04" db="EMBL/GenBank/DDBJ databases">
        <title>Comparative genomics of rhizobia nodulating Arachis hypogaea in China.</title>
        <authorList>
            <person name="Li Y."/>
        </authorList>
    </citation>
    <scope>NUCLEOTIDE SEQUENCE [LARGE SCALE GENOMIC DNA]</scope>
    <source>
        <strain evidence="1 2">CCBAU 51757</strain>
    </source>
</reference>
<dbReference type="EMBL" id="LBJQ01000081">
    <property type="protein sequence ID" value="RXH26565.1"/>
    <property type="molecule type" value="Genomic_DNA"/>
</dbReference>
<evidence type="ECO:0000313" key="2">
    <source>
        <dbReference type="Proteomes" id="UP000289546"/>
    </source>
</evidence>
<comment type="caution">
    <text evidence="1">The sequence shown here is derived from an EMBL/GenBank/DDBJ whole genome shotgun (WGS) entry which is preliminary data.</text>
</comment>
<evidence type="ECO:0000313" key="1">
    <source>
        <dbReference type="EMBL" id="RXH26565.1"/>
    </source>
</evidence>
<gene>
    <name evidence="1" type="ORF">XH99_19580</name>
</gene>
<organism evidence="1 2">
    <name type="scientific">Bradyrhizobium nanningense</name>
    <dbReference type="NCBI Taxonomy" id="1325118"/>
    <lineage>
        <taxon>Bacteria</taxon>
        <taxon>Pseudomonadati</taxon>
        <taxon>Pseudomonadota</taxon>
        <taxon>Alphaproteobacteria</taxon>
        <taxon>Hyphomicrobiales</taxon>
        <taxon>Nitrobacteraceae</taxon>
        <taxon>Bradyrhizobium</taxon>
    </lineage>
</organism>
<accession>A0A4Q0S417</accession>
<dbReference type="Proteomes" id="UP000289546">
    <property type="component" value="Unassembled WGS sequence"/>
</dbReference>
<name>A0A4Q0S417_9BRAD</name>
<sequence>MLYPNSPDMGFGNNAGVEYALKNYGKTPAKYRENSHGIALSFRPPGPVYSVSEQIPSQHMIEPGATTDGQVCADIVPINSVADALPLVRGEAYLWFFGSVAYTDVFGQQRTDRFLFRYVQLRGKWRFQPYDYKHYNSSSVAHARD</sequence>
<proteinExistence type="predicted"/>
<dbReference type="AlphaFoldDB" id="A0A4Q0S417"/>